<evidence type="ECO:0000256" key="3">
    <source>
        <dbReference type="ARBA" id="ARBA00023163"/>
    </source>
</evidence>
<dbReference type="AlphaFoldDB" id="A0A7K2IS50"/>
<proteinExistence type="predicted"/>
<evidence type="ECO:0000256" key="1">
    <source>
        <dbReference type="ARBA" id="ARBA00023015"/>
    </source>
</evidence>
<dbReference type="Proteomes" id="UP000467124">
    <property type="component" value="Unassembled WGS sequence"/>
</dbReference>
<feature type="DNA-binding region" description="H-T-H motif" evidence="4">
    <location>
        <begin position="32"/>
        <end position="51"/>
    </location>
</feature>
<dbReference type="SUPFAM" id="SSF46689">
    <property type="entry name" value="Homeodomain-like"/>
    <property type="match status" value="1"/>
</dbReference>
<keyword evidence="1" id="KW-0805">Transcription regulation</keyword>
<dbReference type="GO" id="GO:0003677">
    <property type="term" value="F:DNA binding"/>
    <property type="evidence" value="ECO:0007669"/>
    <property type="project" value="UniProtKB-UniRule"/>
</dbReference>
<dbReference type="SUPFAM" id="SSF48498">
    <property type="entry name" value="Tetracyclin repressor-like, C-terminal domain"/>
    <property type="match status" value="1"/>
</dbReference>
<name>A0A7K2IS50_9ACTN</name>
<dbReference type="Gene3D" id="1.10.357.10">
    <property type="entry name" value="Tetracycline Repressor, domain 2"/>
    <property type="match status" value="1"/>
</dbReference>
<dbReference type="PANTHER" id="PTHR47506:SF3">
    <property type="entry name" value="HTH-TYPE TRANSCRIPTIONAL REGULATOR LMRA"/>
    <property type="match status" value="1"/>
</dbReference>
<reference evidence="6 7" key="1">
    <citation type="journal article" date="2019" name="Nat. Commun.">
        <title>The antimicrobial potential of Streptomyces from insect microbiomes.</title>
        <authorList>
            <person name="Chevrette M.G."/>
            <person name="Carlson C.M."/>
            <person name="Ortega H.E."/>
            <person name="Thomas C."/>
            <person name="Ananiev G.E."/>
            <person name="Barns K.J."/>
            <person name="Book A.J."/>
            <person name="Cagnazzo J."/>
            <person name="Carlos C."/>
            <person name="Flanigan W."/>
            <person name="Grubbs K.J."/>
            <person name="Horn H.A."/>
            <person name="Hoffmann F.M."/>
            <person name="Klassen J.L."/>
            <person name="Knack J.J."/>
            <person name="Lewin G.R."/>
            <person name="McDonald B.R."/>
            <person name="Muller L."/>
            <person name="Melo W.G.P."/>
            <person name="Pinto-Tomas A.A."/>
            <person name="Schmitz A."/>
            <person name="Wendt-Pienkowski E."/>
            <person name="Wildman S."/>
            <person name="Zhao M."/>
            <person name="Zhang F."/>
            <person name="Bugni T.S."/>
            <person name="Andes D.R."/>
            <person name="Pupo M.T."/>
            <person name="Currie C.R."/>
        </authorList>
    </citation>
    <scope>NUCLEOTIDE SEQUENCE [LARGE SCALE GENOMIC DNA]</scope>
    <source>
        <strain evidence="6 7">SID5840</strain>
    </source>
</reference>
<dbReference type="PROSITE" id="PS50977">
    <property type="entry name" value="HTH_TETR_2"/>
    <property type="match status" value="1"/>
</dbReference>
<organism evidence="6 7">
    <name type="scientific">Nocardiopsis alba</name>
    <dbReference type="NCBI Taxonomy" id="53437"/>
    <lineage>
        <taxon>Bacteria</taxon>
        <taxon>Bacillati</taxon>
        <taxon>Actinomycetota</taxon>
        <taxon>Actinomycetes</taxon>
        <taxon>Streptosporangiales</taxon>
        <taxon>Nocardiopsidaceae</taxon>
        <taxon>Nocardiopsis</taxon>
    </lineage>
</organism>
<dbReference type="EMBL" id="WWHY01000001">
    <property type="protein sequence ID" value="MYR32808.1"/>
    <property type="molecule type" value="Genomic_DNA"/>
</dbReference>
<evidence type="ECO:0000256" key="2">
    <source>
        <dbReference type="ARBA" id="ARBA00023125"/>
    </source>
</evidence>
<evidence type="ECO:0000256" key="4">
    <source>
        <dbReference type="PROSITE-ProRule" id="PRU00335"/>
    </source>
</evidence>
<dbReference type="InterPro" id="IPR054156">
    <property type="entry name" value="YxaF_TetR_C"/>
</dbReference>
<dbReference type="RefSeq" id="WP_017536164.1">
    <property type="nucleotide sequence ID" value="NZ_BAZE01000017.1"/>
</dbReference>
<sequence>MDESTGSTLPTRDRILRATVELLRRQGYDGTGVKQIAREADATLGSLYHFFPDGKGQLAAEALRVDADHYASLLRQGMESSDDPAEGIVAFAHLHIEELRASEWRDACLASAAALERIGHSAPVQHDYETALSTWRDIIAARLRAVGVDEATADDAACFALSALEGAEIQCRATRSEKPLVTAGTHLAELFRGLHPTP</sequence>
<keyword evidence="2 4" id="KW-0238">DNA-binding</keyword>
<evidence type="ECO:0000313" key="6">
    <source>
        <dbReference type="EMBL" id="MYR32808.1"/>
    </source>
</evidence>
<dbReference type="GeneID" id="91394170"/>
<comment type="caution">
    <text evidence="6">The sequence shown here is derived from an EMBL/GenBank/DDBJ whole genome shotgun (WGS) entry which is preliminary data.</text>
</comment>
<accession>A0A7K2IS50</accession>
<evidence type="ECO:0000259" key="5">
    <source>
        <dbReference type="PROSITE" id="PS50977"/>
    </source>
</evidence>
<dbReference type="Pfam" id="PF00440">
    <property type="entry name" value="TetR_N"/>
    <property type="match status" value="1"/>
</dbReference>
<protein>
    <submittedName>
        <fullName evidence="6">TetR family transcriptional regulator</fullName>
    </submittedName>
</protein>
<dbReference type="InterPro" id="IPR009057">
    <property type="entry name" value="Homeodomain-like_sf"/>
</dbReference>
<keyword evidence="3" id="KW-0804">Transcription</keyword>
<dbReference type="Pfam" id="PF21993">
    <property type="entry name" value="TetR_C_13_2"/>
    <property type="match status" value="1"/>
</dbReference>
<dbReference type="InterPro" id="IPR001647">
    <property type="entry name" value="HTH_TetR"/>
</dbReference>
<feature type="domain" description="HTH tetR-type" evidence="5">
    <location>
        <begin position="9"/>
        <end position="69"/>
    </location>
</feature>
<gene>
    <name evidence="6" type="ORF">GTW20_11115</name>
</gene>
<evidence type="ECO:0000313" key="7">
    <source>
        <dbReference type="Proteomes" id="UP000467124"/>
    </source>
</evidence>
<dbReference type="PANTHER" id="PTHR47506">
    <property type="entry name" value="TRANSCRIPTIONAL REGULATORY PROTEIN"/>
    <property type="match status" value="1"/>
</dbReference>
<dbReference type="InterPro" id="IPR036271">
    <property type="entry name" value="Tet_transcr_reg_TetR-rel_C_sf"/>
</dbReference>